<feature type="domain" description="GGDEF" evidence="3">
    <location>
        <begin position="348"/>
        <end position="485"/>
    </location>
</feature>
<dbReference type="Proteomes" id="UP001197214">
    <property type="component" value="Unassembled WGS sequence"/>
</dbReference>
<dbReference type="CDD" id="cd01949">
    <property type="entry name" value="GGDEF"/>
    <property type="match status" value="1"/>
</dbReference>
<dbReference type="EMBL" id="JAHWZX010000009">
    <property type="protein sequence ID" value="MBW4331332.1"/>
    <property type="molecule type" value="Genomic_DNA"/>
</dbReference>
<organism evidence="4 5">
    <name type="scientific">Stakelama flava</name>
    <dbReference type="NCBI Taxonomy" id="2860338"/>
    <lineage>
        <taxon>Bacteria</taxon>
        <taxon>Pseudomonadati</taxon>
        <taxon>Pseudomonadota</taxon>
        <taxon>Alphaproteobacteria</taxon>
        <taxon>Sphingomonadales</taxon>
        <taxon>Sphingomonadaceae</taxon>
        <taxon>Stakelama</taxon>
    </lineage>
</organism>
<evidence type="ECO:0000313" key="5">
    <source>
        <dbReference type="Proteomes" id="UP001197214"/>
    </source>
</evidence>
<dbReference type="PANTHER" id="PTHR44757:SF2">
    <property type="entry name" value="BIOFILM ARCHITECTURE MAINTENANCE PROTEIN MBAA"/>
    <property type="match status" value="1"/>
</dbReference>
<dbReference type="GO" id="GO:0052621">
    <property type="term" value="F:diguanylate cyclase activity"/>
    <property type="evidence" value="ECO:0007669"/>
    <property type="project" value="UniProtKB-EC"/>
</dbReference>
<evidence type="ECO:0000313" key="4">
    <source>
        <dbReference type="EMBL" id="MBW4331332.1"/>
    </source>
</evidence>
<dbReference type="PROSITE" id="PS50113">
    <property type="entry name" value="PAC"/>
    <property type="match status" value="1"/>
</dbReference>
<dbReference type="EC" id="2.7.7.65" evidence="4"/>
<dbReference type="PROSITE" id="PS50887">
    <property type="entry name" value="GGDEF"/>
    <property type="match status" value="1"/>
</dbReference>
<dbReference type="Pfam" id="PF08447">
    <property type="entry name" value="PAS_3"/>
    <property type="match status" value="1"/>
</dbReference>
<evidence type="ECO:0000259" key="2">
    <source>
        <dbReference type="PROSITE" id="PS50113"/>
    </source>
</evidence>
<evidence type="ECO:0000256" key="1">
    <source>
        <dbReference type="SAM" id="MobiDB-lite"/>
    </source>
</evidence>
<accession>A0ABS6XMA1</accession>
<keyword evidence="4" id="KW-0548">Nucleotidyltransferase</keyword>
<dbReference type="NCBIfam" id="TIGR00254">
    <property type="entry name" value="GGDEF"/>
    <property type="match status" value="1"/>
</dbReference>
<dbReference type="InterPro" id="IPR000700">
    <property type="entry name" value="PAS-assoc_C"/>
</dbReference>
<reference evidence="4 5" key="1">
    <citation type="submission" date="2021-07" db="EMBL/GenBank/DDBJ databases">
        <title>Stakelama flava sp. nov., a novel endophytic bacterium isolated from branch of Kandelia candel.</title>
        <authorList>
            <person name="Tuo L."/>
        </authorList>
    </citation>
    <scope>NUCLEOTIDE SEQUENCE [LARGE SCALE GENOMIC DNA]</scope>
    <source>
        <strain evidence="4 5">CBK3Z-3</strain>
    </source>
</reference>
<dbReference type="InterPro" id="IPR052155">
    <property type="entry name" value="Biofilm_reg_signaling"/>
</dbReference>
<name>A0ABS6XMA1_9SPHN</name>
<evidence type="ECO:0000259" key="3">
    <source>
        <dbReference type="PROSITE" id="PS50887"/>
    </source>
</evidence>
<dbReference type="InterPro" id="IPR013655">
    <property type="entry name" value="PAS_fold_3"/>
</dbReference>
<dbReference type="SMART" id="SM00267">
    <property type="entry name" value="GGDEF"/>
    <property type="match status" value="1"/>
</dbReference>
<keyword evidence="4" id="KW-0808">Transferase</keyword>
<dbReference type="SMART" id="SM00065">
    <property type="entry name" value="GAF"/>
    <property type="match status" value="1"/>
</dbReference>
<proteinExistence type="predicted"/>
<dbReference type="InterPro" id="IPR003018">
    <property type="entry name" value="GAF"/>
</dbReference>
<keyword evidence="5" id="KW-1185">Reference proteome</keyword>
<dbReference type="RefSeq" id="WP_219238445.1">
    <property type="nucleotide sequence ID" value="NZ_JAHWZX010000009.1"/>
</dbReference>
<feature type="domain" description="PAC" evidence="2">
    <location>
        <begin position="265"/>
        <end position="316"/>
    </location>
</feature>
<dbReference type="Pfam" id="PF00990">
    <property type="entry name" value="GGDEF"/>
    <property type="match status" value="1"/>
</dbReference>
<gene>
    <name evidence="4" type="ORF">KY084_10655</name>
</gene>
<feature type="region of interest" description="Disordered" evidence="1">
    <location>
        <begin position="475"/>
        <end position="494"/>
    </location>
</feature>
<comment type="caution">
    <text evidence="4">The sequence shown here is derived from an EMBL/GenBank/DDBJ whole genome shotgun (WGS) entry which is preliminary data.</text>
</comment>
<protein>
    <submittedName>
        <fullName evidence="4">Diguanylate cyclase</fullName>
        <ecNumber evidence="4">2.7.7.65</ecNumber>
    </submittedName>
</protein>
<dbReference type="InterPro" id="IPR000160">
    <property type="entry name" value="GGDEF_dom"/>
</dbReference>
<dbReference type="PANTHER" id="PTHR44757">
    <property type="entry name" value="DIGUANYLATE CYCLASE DGCP"/>
    <property type="match status" value="1"/>
</dbReference>
<sequence length="494" mass="54466">MDQSPPDQFAEARRLEALRALNLLDTDPDQEFGALVALARLALRTPIVLVALIDEERLWVSASEGTDIKEIPREVSFCNHTIRGRGIFEVTDAHNDPRFADNPLVTGYPDIRFYAGIAIHAADPKYPRRRHAIGAICGIDHRPGKLDAEQEGALRNLGRLAEGLVASRAAASGALRIAETTQRQAVELSRRDRTFREAERMAQIGSWRFQFSDRSLTWSEGIYRLHDLNVSEPPSAERALEFYPPHARERLRQAMADTRSTGEPFDLELDFITASGGQRRVRTVGGLELEDGEPVAMTGVFQDVTERYQLEQSLRRSASIDEVAGIANRNAFNRELEVAMDEAEREKTPLALVLVDLDGFKQVNDTNGHVAGDDVLRAVGQRLHAPWLAESFAARLGGDEFALIVRDPTLCGDIDTMVATLVENLKRPVETGAGPLRISGTAGYAAFGPAIGSMREFIHRADTALYEAKRTERGTARRSSALMHPPRAISASGS</sequence>